<comment type="caution">
    <text evidence="3">The sequence shown here is derived from an EMBL/GenBank/DDBJ whole genome shotgun (WGS) entry which is preliminary data.</text>
</comment>
<evidence type="ECO:0000259" key="2">
    <source>
        <dbReference type="Pfam" id="PF13439"/>
    </source>
</evidence>
<gene>
    <name evidence="3" type="ORF">NG799_19635</name>
</gene>
<evidence type="ECO:0000259" key="1">
    <source>
        <dbReference type="Pfam" id="PF00534"/>
    </source>
</evidence>
<feature type="domain" description="Glycosyltransferase subfamily 4-like N-terminal" evidence="2">
    <location>
        <begin position="92"/>
        <end position="208"/>
    </location>
</feature>
<protein>
    <submittedName>
        <fullName evidence="3">Glycosyltransferase</fullName>
        <ecNumber evidence="3">2.4.-.-</ecNumber>
    </submittedName>
</protein>
<dbReference type="SUPFAM" id="SSF53756">
    <property type="entry name" value="UDP-Glycosyltransferase/glycogen phosphorylase"/>
    <property type="match status" value="1"/>
</dbReference>
<dbReference type="Pfam" id="PF00534">
    <property type="entry name" value="Glycos_transf_1"/>
    <property type="match status" value="1"/>
</dbReference>
<dbReference type="EC" id="2.4.-.-" evidence="3"/>
<dbReference type="Proteomes" id="UP001525890">
    <property type="component" value="Unassembled WGS sequence"/>
</dbReference>
<dbReference type="Gene3D" id="3.40.50.2000">
    <property type="entry name" value="Glycogen Phosphorylase B"/>
    <property type="match status" value="2"/>
</dbReference>
<sequence>MSKILYYTDCPFFGGCENMLPLFLNSERIKNKYEIVFCYRYSVEYKNDLEKRIVSDIPVIPLTFISGTWPKKNFIPPFNHISKPLQYLSTGITRLPLTFYEIFWFIRFFKKLSPDIVHLNNGGYPAARTVRSAAIAARLAGVKSVIMVVNNMAAGYTSLGRVIDAIFDRWVVHSVTIFITASKSAATRLQSVLRLPNKKIKFIPNGIEPIEIYDNRNKNIRIKQNPCRSCEIIISVVGLLVERKGHRFLLDAIKIIKDNNPHLWNHLKLWVIGDGELRQSLECYAKSLEISENIVFWGHRPDVLEKLFASDFLVLPSIKDEDFPFVILEAMLLGKPVISTYVAGIPEQVEDGKTGLLVQPGDALSLSKAISELCRDPKLIKKMGEAGKQRFESNFTSDISLKSYLDLYDLLLCSLK</sequence>
<dbReference type="EMBL" id="JAMXFF010000033">
    <property type="protein sequence ID" value="MCT7968524.1"/>
    <property type="molecule type" value="Genomic_DNA"/>
</dbReference>
<dbReference type="Pfam" id="PF13439">
    <property type="entry name" value="Glyco_transf_4"/>
    <property type="match status" value="1"/>
</dbReference>
<reference evidence="3 4" key="1">
    <citation type="journal article" date="2022" name="Front. Microbiol.">
        <title>High genomic differentiation and limited gene flow indicate recent cryptic speciation within the genus Laspinema (cyanobacteria).</title>
        <authorList>
            <person name="Stanojkovic A."/>
            <person name="Skoupy S."/>
            <person name="Skaloud P."/>
            <person name="Dvorak P."/>
        </authorList>
    </citation>
    <scope>NUCLEOTIDE SEQUENCE [LARGE SCALE GENOMIC DNA]</scope>
    <source>
        <strain evidence="3 4">D2a</strain>
    </source>
</reference>
<evidence type="ECO:0000313" key="3">
    <source>
        <dbReference type="EMBL" id="MCT7968524.1"/>
    </source>
</evidence>
<accession>A0ABT2MUV3</accession>
<dbReference type="InterPro" id="IPR001296">
    <property type="entry name" value="Glyco_trans_1"/>
</dbReference>
<proteinExistence type="predicted"/>
<dbReference type="RefSeq" id="WP_368008038.1">
    <property type="nucleotide sequence ID" value="NZ_JAMXFF010000033.1"/>
</dbReference>
<keyword evidence="3" id="KW-0328">Glycosyltransferase</keyword>
<dbReference type="InterPro" id="IPR028098">
    <property type="entry name" value="Glyco_trans_4-like_N"/>
</dbReference>
<keyword evidence="4" id="KW-1185">Reference proteome</keyword>
<name>A0ABT2MUV3_9CYAN</name>
<organism evidence="3 4">
    <name type="scientific">Laspinema palackyanum D2a</name>
    <dbReference type="NCBI Taxonomy" id="2953684"/>
    <lineage>
        <taxon>Bacteria</taxon>
        <taxon>Bacillati</taxon>
        <taxon>Cyanobacteriota</taxon>
        <taxon>Cyanophyceae</taxon>
        <taxon>Oscillatoriophycideae</taxon>
        <taxon>Oscillatoriales</taxon>
        <taxon>Laspinemataceae</taxon>
        <taxon>Laspinema</taxon>
        <taxon>Laspinema palackyanum</taxon>
    </lineage>
</organism>
<dbReference type="PANTHER" id="PTHR12526">
    <property type="entry name" value="GLYCOSYLTRANSFERASE"/>
    <property type="match status" value="1"/>
</dbReference>
<feature type="domain" description="Glycosyl transferase family 1" evidence="1">
    <location>
        <begin position="223"/>
        <end position="390"/>
    </location>
</feature>
<keyword evidence="3" id="KW-0808">Transferase</keyword>
<dbReference type="GO" id="GO:0016757">
    <property type="term" value="F:glycosyltransferase activity"/>
    <property type="evidence" value="ECO:0007669"/>
    <property type="project" value="UniProtKB-KW"/>
</dbReference>
<evidence type="ECO:0000313" key="4">
    <source>
        <dbReference type="Proteomes" id="UP001525890"/>
    </source>
</evidence>